<gene>
    <name evidence="3" type="ORF">ACFQ4R_02460</name>
</gene>
<evidence type="ECO:0000256" key="1">
    <source>
        <dbReference type="ARBA" id="ARBA00022723"/>
    </source>
</evidence>
<dbReference type="InterPro" id="IPR006121">
    <property type="entry name" value="HMA_dom"/>
</dbReference>
<evidence type="ECO:0000313" key="3">
    <source>
        <dbReference type="EMBL" id="MFD1410489.1"/>
    </source>
</evidence>
<dbReference type="PROSITE" id="PS01047">
    <property type="entry name" value="HMA_1"/>
    <property type="match status" value="1"/>
</dbReference>
<dbReference type="InterPro" id="IPR036163">
    <property type="entry name" value="HMA_dom_sf"/>
</dbReference>
<reference evidence="4" key="1">
    <citation type="journal article" date="2019" name="Int. J. Syst. Evol. Microbiol.">
        <title>The Global Catalogue of Microorganisms (GCM) 10K type strain sequencing project: providing services to taxonomists for standard genome sequencing and annotation.</title>
        <authorList>
            <consortium name="The Broad Institute Genomics Platform"/>
            <consortium name="The Broad Institute Genome Sequencing Center for Infectious Disease"/>
            <person name="Wu L."/>
            <person name="Ma J."/>
        </authorList>
    </citation>
    <scope>NUCLEOTIDE SEQUENCE [LARGE SCALE GENOMIC DNA]</scope>
    <source>
        <strain evidence="4">CCM 8937</strain>
    </source>
</reference>
<dbReference type="CDD" id="cd00371">
    <property type="entry name" value="HMA"/>
    <property type="match status" value="1"/>
</dbReference>
<protein>
    <submittedName>
        <fullName evidence="3">Heavy-metal-associated domain-containing protein</fullName>
    </submittedName>
</protein>
<accession>A0ABW4BJW7</accession>
<dbReference type="RefSeq" id="WP_125647041.1">
    <property type="nucleotide sequence ID" value="NZ_JBHTOH010000015.1"/>
</dbReference>
<feature type="domain" description="HMA" evidence="2">
    <location>
        <begin position="3"/>
        <end position="69"/>
    </location>
</feature>
<keyword evidence="4" id="KW-1185">Reference proteome</keyword>
<dbReference type="PROSITE" id="PS50846">
    <property type="entry name" value="HMA_2"/>
    <property type="match status" value="1"/>
</dbReference>
<dbReference type="SUPFAM" id="SSF55008">
    <property type="entry name" value="HMA, heavy metal-associated domain"/>
    <property type="match status" value="1"/>
</dbReference>
<evidence type="ECO:0000259" key="2">
    <source>
        <dbReference type="PROSITE" id="PS50846"/>
    </source>
</evidence>
<organism evidence="3 4">
    <name type="scientific">Lapidilactobacillus gannanensis</name>
    <dbReference type="NCBI Taxonomy" id="2486002"/>
    <lineage>
        <taxon>Bacteria</taxon>
        <taxon>Bacillati</taxon>
        <taxon>Bacillota</taxon>
        <taxon>Bacilli</taxon>
        <taxon>Lactobacillales</taxon>
        <taxon>Lactobacillaceae</taxon>
        <taxon>Lapidilactobacillus</taxon>
    </lineage>
</organism>
<comment type="caution">
    <text evidence="3">The sequence shown here is derived from an EMBL/GenBank/DDBJ whole genome shotgun (WGS) entry which is preliminary data.</text>
</comment>
<dbReference type="Gene3D" id="3.30.70.100">
    <property type="match status" value="1"/>
</dbReference>
<sequence length="76" mass="8017">MNKKVILQLDALTCPSCLTKIEGALKAQPGVGTIKVLFNAGKVKAEIDDSQTSADALSDVVTKLGYEVQGVKVKDL</sequence>
<dbReference type="EMBL" id="JBHTOH010000015">
    <property type="protein sequence ID" value="MFD1410489.1"/>
    <property type="molecule type" value="Genomic_DNA"/>
</dbReference>
<keyword evidence="1" id="KW-0479">Metal-binding</keyword>
<dbReference type="InterPro" id="IPR017969">
    <property type="entry name" value="Heavy-metal-associated_CS"/>
</dbReference>
<proteinExistence type="predicted"/>
<dbReference type="Pfam" id="PF00403">
    <property type="entry name" value="HMA"/>
    <property type="match status" value="1"/>
</dbReference>
<name>A0ABW4BJW7_9LACO</name>
<evidence type="ECO:0000313" key="4">
    <source>
        <dbReference type="Proteomes" id="UP001597191"/>
    </source>
</evidence>
<dbReference type="Proteomes" id="UP001597191">
    <property type="component" value="Unassembled WGS sequence"/>
</dbReference>